<dbReference type="InterPro" id="IPR009061">
    <property type="entry name" value="DNA-bd_dom_put_sf"/>
</dbReference>
<evidence type="ECO:0000256" key="7">
    <source>
        <dbReference type="ARBA" id="ARBA00023163"/>
    </source>
</evidence>
<dbReference type="Pfam" id="PF09278">
    <property type="entry name" value="MerR-DNA-bind"/>
    <property type="match status" value="1"/>
</dbReference>
<keyword evidence="1" id="KW-0001">2Fe-2S</keyword>
<dbReference type="PANTHER" id="PTHR30204:SF0">
    <property type="entry name" value="REDOX-SENSITIVE TRANSCRIPTIONAL ACTIVATOR SOXR"/>
    <property type="match status" value="1"/>
</dbReference>
<proteinExistence type="predicted"/>
<accession>A0ABX2F3Y1</accession>
<dbReference type="Gene3D" id="1.10.1660.10">
    <property type="match status" value="1"/>
</dbReference>
<evidence type="ECO:0000256" key="8">
    <source>
        <dbReference type="SAM" id="MobiDB-lite"/>
    </source>
</evidence>
<dbReference type="SUPFAM" id="SSF46955">
    <property type="entry name" value="Putative DNA-binding domain"/>
    <property type="match status" value="1"/>
</dbReference>
<dbReference type="NCBIfam" id="TIGR01950">
    <property type="entry name" value="SoxR"/>
    <property type="match status" value="1"/>
</dbReference>
<dbReference type="Pfam" id="PF00376">
    <property type="entry name" value="MerR"/>
    <property type="match status" value="1"/>
</dbReference>
<sequence>MPVSTLHFYEAKGLITSRRTAGNQRRFRRDTLRRIAFIRIGQRVGIPLNTIAEVLGKLPDGRVPDRSDWAEVSASWRAELDARIEQLLQLRDDFTDCVGCGCLSLDRCALANKDDQLGANGPGPRRLIAARKQQSADPLPTGGPANCHPCVTPTGTDGMR</sequence>
<protein>
    <submittedName>
        <fullName evidence="10">Redox-sensitive transcriptional activator SoxR</fullName>
    </submittedName>
</protein>
<evidence type="ECO:0000256" key="4">
    <source>
        <dbReference type="ARBA" id="ARBA00023014"/>
    </source>
</evidence>
<evidence type="ECO:0000313" key="10">
    <source>
        <dbReference type="EMBL" id="NRN66049.1"/>
    </source>
</evidence>
<keyword evidence="4" id="KW-0411">Iron-sulfur</keyword>
<dbReference type="InterPro" id="IPR000551">
    <property type="entry name" value="MerR-type_HTH_dom"/>
</dbReference>
<dbReference type="SMART" id="SM00422">
    <property type="entry name" value="HTH_MERR"/>
    <property type="match status" value="1"/>
</dbReference>
<organism evidence="10 11">
    <name type="scientific">Kibdelosporangium persicum</name>
    <dbReference type="NCBI Taxonomy" id="2698649"/>
    <lineage>
        <taxon>Bacteria</taxon>
        <taxon>Bacillati</taxon>
        <taxon>Actinomycetota</taxon>
        <taxon>Actinomycetes</taxon>
        <taxon>Pseudonocardiales</taxon>
        <taxon>Pseudonocardiaceae</taxon>
        <taxon>Kibdelosporangium</taxon>
    </lineage>
</organism>
<evidence type="ECO:0000256" key="6">
    <source>
        <dbReference type="ARBA" id="ARBA00023125"/>
    </source>
</evidence>
<keyword evidence="7" id="KW-0804">Transcription</keyword>
<dbReference type="EMBL" id="JAAATY010000008">
    <property type="protein sequence ID" value="NRN66049.1"/>
    <property type="molecule type" value="Genomic_DNA"/>
</dbReference>
<dbReference type="Proteomes" id="UP000763557">
    <property type="component" value="Unassembled WGS sequence"/>
</dbReference>
<dbReference type="PROSITE" id="PS50937">
    <property type="entry name" value="HTH_MERR_2"/>
    <property type="match status" value="1"/>
</dbReference>
<evidence type="ECO:0000256" key="3">
    <source>
        <dbReference type="ARBA" id="ARBA00023004"/>
    </source>
</evidence>
<name>A0ABX2F3Y1_9PSEU</name>
<dbReference type="PANTHER" id="PTHR30204">
    <property type="entry name" value="REDOX-CYCLING DRUG-SENSING TRANSCRIPTIONAL ACTIVATOR SOXR"/>
    <property type="match status" value="1"/>
</dbReference>
<keyword evidence="5" id="KW-0805">Transcription regulation</keyword>
<reference evidence="10 11" key="1">
    <citation type="submission" date="2020-01" db="EMBL/GenBank/DDBJ databases">
        <title>Kibdelosporangium persica a novel Actinomycetes from a hot desert in Iran.</title>
        <authorList>
            <person name="Safaei N."/>
            <person name="Zaburannyi N."/>
            <person name="Mueller R."/>
            <person name="Wink J."/>
        </authorList>
    </citation>
    <scope>NUCLEOTIDE SEQUENCE [LARGE SCALE GENOMIC DNA]</scope>
    <source>
        <strain evidence="10 11">4NS15</strain>
    </source>
</reference>
<dbReference type="InterPro" id="IPR015358">
    <property type="entry name" value="Tscrpt_reg_MerR_DNA-bd"/>
</dbReference>
<keyword evidence="11" id="KW-1185">Reference proteome</keyword>
<feature type="domain" description="HTH merR-type" evidence="9">
    <location>
        <begin position="1"/>
        <end position="57"/>
    </location>
</feature>
<dbReference type="InterPro" id="IPR047057">
    <property type="entry name" value="MerR_fam"/>
</dbReference>
<keyword evidence="3" id="KW-0408">Iron</keyword>
<evidence type="ECO:0000259" key="9">
    <source>
        <dbReference type="PROSITE" id="PS50937"/>
    </source>
</evidence>
<evidence type="ECO:0000256" key="1">
    <source>
        <dbReference type="ARBA" id="ARBA00022714"/>
    </source>
</evidence>
<evidence type="ECO:0000256" key="2">
    <source>
        <dbReference type="ARBA" id="ARBA00022723"/>
    </source>
</evidence>
<dbReference type="PRINTS" id="PR00040">
    <property type="entry name" value="HTHMERR"/>
</dbReference>
<feature type="region of interest" description="Disordered" evidence="8">
    <location>
        <begin position="132"/>
        <end position="160"/>
    </location>
</feature>
<evidence type="ECO:0000256" key="5">
    <source>
        <dbReference type="ARBA" id="ARBA00023015"/>
    </source>
</evidence>
<keyword evidence="6" id="KW-0238">DNA-binding</keyword>
<dbReference type="InterPro" id="IPR010211">
    <property type="entry name" value="Redox-sen_tscrpt-act_SoxR"/>
</dbReference>
<gene>
    <name evidence="10" type="ORF">GC106_32670</name>
</gene>
<comment type="caution">
    <text evidence="10">The sequence shown here is derived from an EMBL/GenBank/DDBJ whole genome shotgun (WGS) entry which is preliminary data.</text>
</comment>
<keyword evidence="2" id="KW-0479">Metal-binding</keyword>
<evidence type="ECO:0000313" key="11">
    <source>
        <dbReference type="Proteomes" id="UP000763557"/>
    </source>
</evidence>